<keyword evidence="1" id="KW-0472">Membrane</keyword>
<dbReference type="AlphaFoldDB" id="A0A1C5AWM9"/>
<protein>
    <submittedName>
        <fullName evidence="2">Uncharacterized protein</fullName>
    </submittedName>
</protein>
<evidence type="ECO:0000256" key="1">
    <source>
        <dbReference type="SAM" id="Phobius"/>
    </source>
</evidence>
<evidence type="ECO:0000313" key="2">
    <source>
        <dbReference type="EMBL" id="SCF49461.1"/>
    </source>
</evidence>
<gene>
    <name evidence="2" type="ORF">GA0070563_12260</name>
</gene>
<feature type="transmembrane region" description="Helical" evidence="1">
    <location>
        <begin position="70"/>
        <end position="90"/>
    </location>
</feature>
<evidence type="ECO:0000313" key="3">
    <source>
        <dbReference type="Proteomes" id="UP000183585"/>
    </source>
</evidence>
<keyword evidence="1" id="KW-1133">Transmembrane helix</keyword>
<proteinExistence type="predicted"/>
<dbReference type="EMBL" id="FMCT01000022">
    <property type="protein sequence ID" value="SCF49461.1"/>
    <property type="molecule type" value="Genomic_DNA"/>
</dbReference>
<accession>A0A1C5AWM9</accession>
<keyword evidence="3" id="KW-1185">Reference proteome</keyword>
<keyword evidence="1" id="KW-0812">Transmembrane</keyword>
<organism evidence="2 3">
    <name type="scientific">Micromonospora carbonacea</name>
    <dbReference type="NCBI Taxonomy" id="47853"/>
    <lineage>
        <taxon>Bacteria</taxon>
        <taxon>Bacillati</taxon>
        <taxon>Actinomycetota</taxon>
        <taxon>Actinomycetes</taxon>
        <taxon>Micromonosporales</taxon>
        <taxon>Micromonosporaceae</taxon>
        <taxon>Micromonospora</taxon>
    </lineage>
</organism>
<sequence length="186" mass="20516">MHALCTVRVCGFTEGWLTVVALQTEYAHQVARRVIVRLAPDELPQFASTVRAFDAASWRQRRRASRRNEALGIGVDGVLSMLTISVLYLLHKIMELLADHYAEVTARTVTDRVALWVRRILRCPSPVPARWRPTGEQLATIRTVALREARVLGLTAAQAELVTNAIITELAAGPDEPGSAIADVEP</sequence>
<name>A0A1C5AWM9_9ACTN</name>
<dbReference type="Proteomes" id="UP000183585">
    <property type="component" value="Unassembled WGS sequence"/>
</dbReference>
<reference evidence="3" key="1">
    <citation type="submission" date="2016-06" db="EMBL/GenBank/DDBJ databases">
        <authorList>
            <person name="Varghese N."/>
            <person name="Submissions Spin"/>
        </authorList>
    </citation>
    <scope>NUCLEOTIDE SEQUENCE [LARGE SCALE GENOMIC DNA]</scope>
    <source>
        <strain evidence="3">DSM 43168</strain>
    </source>
</reference>